<comment type="cofactor">
    <cofactor evidence="1">
        <name>Zn(2+)</name>
        <dbReference type="ChEBI" id="CHEBI:29105"/>
    </cofactor>
</comment>
<dbReference type="PANTHER" id="PTHR43401">
    <property type="entry name" value="L-THREONINE 3-DEHYDROGENASE"/>
    <property type="match status" value="1"/>
</dbReference>
<gene>
    <name evidence="4" type="ORF">DPM19_23325</name>
</gene>
<dbReference type="InterPro" id="IPR013154">
    <property type="entry name" value="ADH-like_N"/>
</dbReference>
<name>A0A365H1H9_9ACTN</name>
<dbReference type="InterPro" id="IPR036291">
    <property type="entry name" value="NAD(P)-bd_dom_sf"/>
</dbReference>
<proteinExistence type="predicted"/>
<dbReference type="SUPFAM" id="SSF50129">
    <property type="entry name" value="GroES-like"/>
    <property type="match status" value="1"/>
</dbReference>
<dbReference type="InterPro" id="IPR050129">
    <property type="entry name" value="Zn_alcohol_dh"/>
</dbReference>
<feature type="domain" description="Alcohol dehydrogenase-like N-terminal" evidence="3">
    <location>
        <begin position="23"/>
        <end position="123"/>
    </location>
</feature>
<dbReference type="Proteomes" id="UP000251891">
    <property type="component" value="Unassembled WGS sequence"/>
</dbReference>
<evidence type="ECO:0000313" key="5">
    <source>
        <dbReference type="Proteomes" id="UP000251891"/>
    </source>
</evidence>
<dbReference type="Gene3D" id="3.90.180.10">
    <property type="entry name" value="Medium-chain alcohol dehydrogenases, catalytic domain"/>
    <property type="match status" value="1"/>
</dbReference>
<dbReference type="PANTHER" id="PTHR43401:SF2">
    <property type="entry name" value="L-THREONINE 3-DEHYDROGENASE"/>
    <property type="match status" value="1"/>
</dbReference>
<dbReference type="InterPro" id="IPR011032">
    <property type="entry name" value="GroES-like_sf"/>
</dbReference>
<dbReference type="EMBL" id="QLYX01000011">
    <property type="protein sequence ID" value="RAY12942.1"/>
    <property type="molecule type" value="Genomic_DNA"/>
</dbReference>
<keyword evidence="5" id="KW-1185">Reference proteome</keyword>
<dbReference type="Gene3D" id="3.40.50.720">
    <property type="entry name" value="NAD(P)-binding Rossmann-like Domain"/>
    <property type="match status" value="1"/>
</dbReference>
<protein>
    <recommendedName>
        <fullName evidence="3">Alcohol dehydrogenase-like N-terminal domain-containing protein</fullName>
    </recommendedName>
</protein>
<dbReference type="OrthoDB" id="9797931at2"/>
<dbReference type="RefSeq" id="WP_111870130.1">
    <property type="nucleotide sequence ID" value="NZ_QLYX01000011.1"/>
</dbReference>
<keyword evidence="2" id="KW-0560">Oxidoreductase</keyword>
<evidence type="ECO:0000313" key="4">
    <source>
        <dbReference type="EMBL" id="RAY12942.1"/>
    </source>
</evidence>
<evidence type="ECO:0000256" key="1">
    <source>
        <dbReference type="ARBA" id="ARBA00001947"/>
    </source>
</evidence>
<accession>A0A365H1H9</accession>
<evidence type="ECO:0000256" key="2">
    <source>
        <dbReference type="ARBA" id="ARBA00023002"/>
    </source>
</evidence>
<reference evidence="4 5" key="1">
    <citation type="submission" date="2018-06" db="EMBL/GenBank/DDBJ databases">
        <title>Actinomadura craniellae sp. nov. isolated from marine sponge Craniella sp.</title>
        <authorList>
            <person name="Li L."/>
            <person name="Xu Q.H."/>
            <person name="Lin H.W."/>
            <person name="Lu Y.H."/>
        </authorList>
    </citation>
    <scope>NUCLEOTIDE SEQUENCE [LARGE SCALE GENOMIC DNA]</scope>
    <source>
        <strain evidence="4 5">LHW63021</strain>
    </source>
</reference>
<sequence>MKAWEIRASELSLREVEPVPPAEGETMVRVSHTGLCGSDLPKLVHPSGFALPEPWRPGHEIVGTDRTGRAVVVDPLVPCGTCPRCAQGNTHLCSGLRRLGWDLPGGLAEQVVVPTTNTHPLPDGLDRLHAVLTDPAAVAVHGLRCNPIGAPGRLAVIGAGTIGLLTALYAHRQGWEVTIVHRDGRAPRPVVADAVPAAFRSPTTLRTDETFGVVVDAATGADPAPLDLALRIVDDGGTIVVQNAYHPGVRLPTPLRDVFRRSIQVTGSFSHCRRAHPDDFTLALNLLRDHTSQMANLVTEAGRLTDLPTVLCGRSAHSIRQALAAPTS</sequence>
<dbReference type="AlphaFoldDB" id="A0A365H1H9"/>
<comment type="caution">
    <text evidence="4">The sequence shown here is derived from an EMBL/GenBank/DDBJ whole genome shotgun (WGS) entry which is preliminary data.</text>
</comment>
<evidence type="ECO:0000259" key="3">
    <source>
        <dbReference type="Pfam" id="PF08240"/>
    </source>
</evidence>
<organism evidence="4 5">
    <name type="scientific">Actinomadura craniellae</name>
    <dbReference type="NCBI Taxonomy" id="2231787"/>
    <lineage>
        <taxon>Bacteria</taxon>
        <taxon>Bacillati</taxon>
        <taxon>Actinomycetota</taxon>
        <taxon>Actinomycetes</taxon>
        <taxon>Streptosporangiales</taxon>
        <taxon>Thermomonosporaceae</taxon>
        <taxon>Actinomadura</taxon>
    </lineage>
</organism>
<dbReference type="GO" id="GO:0016491">
    <property type="term" value="F:oxidoreductase activity"/>
    <property type="evidence" value="ECO:0007669"/>
    <property type="project" value="UniProtKB-KW"/>
</dbReference>
<dbReference type="Pfam" id="PF08240">
    <property type="entry name" value="ADH_N"/>
    <property type="match status" value="1"/>
</dbReference>
<dbReference type="SUPFAM" id="SSF51735">
    <property type="entry name" value="NAD(P)-binding Rossmann-fold domains"/>
    <property type="match status" value="1"/>
</dbReference>